<organism evidence="3 4">
    <name type="scientific">Aplosporella prunicola CBS 121167</name>
    <dbReference type="NCBI Taxonomy" id="1176127"/>
    <lineage>
        <taxon>Eukaryota</taxon>
        <taxon>Fungi</taxon>
        <taxon>Dikarya</taxon>
        <taxon>Ascomycota</taxon>
        <taxon>Pezizomycotina</taxon>
        <taxon>Dothideomycetes</taxon>
        <taxon>Dothideomycetes incertae sedis</taxon>
        <taxon>Botryosphaeriales</taxon>
        <taxon>Aplosporellaceae</taxon>
        <taxon>Aplosporella</taxon>
    </lineage>
</organism>
<gene>
    <name evidence="3" type="ORF">K452DRAFT_69268</name>
</gene>
<dbReference type="Proteomes" id="UP000799438">
    <property type="component" value="Unassembled WGS sequence"/>
</dbReference>
<keyword evidence="2" id="KW-1133">Transmembrane helix</keyword>
<dbReference type="GeneID" id="54304544"/>
<feature type="transmembrane region" description="Helical" evidence="2">
    <location>
        <begin position="108"/>
        <end position="127"/>
    </location>
</feature>
<evidence type="ECO:0000256" key="1">
    <source>
        <dbReference type="SAM" id="MobiDB-lite"/>
    </source>
</evidence>
<sequence length="185" mass="20198">MTKTPPPWRRRQRQRRKGTPGSASSSVTWGGMYWWCARPLGRNHWILGPSLPSNTGSVRCRAAVAACATKMPRKTGARCSAPAVEFNSTRAGRAHHTTINQSSCCCSLRFLSVPVVVVVVVVVVVAAKHAPPVGRARNRVTRPRGSPCTLRVRLRAGEPAIAFSRHICCGDGACVRAHKKLERRL</sequence>
<feature type="region of interest" description="Disordered" evidence="1">
    <location>
        <begin position="1"/>
        <end position="26"/>
    </location>
</feature>
<dbReference type="AlphaFoldDB" id="A0A6A6BTH4"/>
<reference evidence="3" key="1">
    <citation type="journal article" date="2020" name="Stud. Mycol.">
        <title>101 Dothideomycetes genomes: a test case for predicting lifestyles and emergence of pathogens.</title>
        <authorList>
            <person name="Haridas S."/>
            <person name="Albert R."/>
            <person name="Binder M."/>
            <person name="Bloem J."/>
            <person name="Labutti K."/>
            <person name="Salamov A."/>
            <person name="Andreopoulos B."/>
            <person name="Baker S."/>
            <person name="Barry K."/>
            <person name="Bills G."/>
            <person name="Bluhm B."/>
            <person name="Cannon C."/>
            <person name="Castanera R."/>
            <person name="Culley D."/>
            <person name="Daum C."/>
            <person name="Ezra D."/>
            <person name="Gonzalez J."/>
            <person name="Henrissat B."/>
            <person name="Kuo A."/>
            <person name="Liang C."/>
            <person name="Lipzen A."/>
            <person name="Lutzoni F."/>
            <person name="Magnuson J."/>
            <person name="Mondo S."/>
            <person name="Nolan M."/>
            <person name="Ohm R."/>
            <person name="Pangilinan J."/>
            <person name="Park H.-J."/>
            <person name="Ramirez L."/>
            <person name="Alfaro M."/>
            <person name="Sun H."/>
            <person name="Tritt A."/>
            <person name="Yoshinaga Y."/>
            <person name="Zwiers L.-H."/>
            <person name="Turgeon B."/>
            <person name="Goodwin S."/>
            <person name="Spatafora J."/>
            <person name="Crous P."/>
            <person name="Grigoriev I."/>
        </authorList>
    </citation>
    <scope>NUCLEOTIDE SEQUENCE</scope>
    <source>
        <strain evidence="3">CBS 121167</strain>
    </source>
</reference>
<keyword evidence="4" id="KW-1185">Reference proteome</keyword>
<keyword evidence="2" id="KW-0812">Transmembrane</keyword>
<feature type="compositionally biased region" description="Basic residues" evidence="1">
    <location>
        <begin position="8"/>
        <end position="18"/>
    </location>
</feature>
<proteinExistence type="predicted"/>
<protein>
    <submittedName>
        <fullName evidence="3">Uncharacterized protein</fullName>
    </submittedName>
</protein>
<evidence type="ECO:0000313" key="4">
    <source>
        <dbReference type="Proteomes" id="UP000799438"/>
    </source>
</evidence>
<dbReference type="EMBL" id="ML995475">
    <property type="protein sequence ID" value="KAF2146683.1"/>
    <property type="molecule type" value="Genomic_DNA"/>
</dbReference>
<dbReference type="RefSeq" id="XP_033402392.1">
    <property type="nucleotide sequence ID" value="XM_033547037.1"/>
</dbReference>
<evidence type="ECO:0000256" key="2">
    <source>
        <dbReference type="SAM" id="Phobius"/>
    </source>
</evidence>
<name>A0A6A6BTH4_9PEZI</name>
<keyword evidence="2" id="KW-0472">Membrane</keyword>
<evidence type="ECO:0000313" key="3">
    <source>
        <dbReference type="EMBL" id="KAF2146683.1"/>
    </source>
</evidence>
<accession>A0A6A6BTH4</accession>